<feature type="transmembrane region" description="Helical" evidence="1">
    <location>
        <begin position="74"/>
        <end position="95"/>
    </location>
</feature>
<evidence type="ECO:0000313" key="3">
    <source>
        <dbReference type="Proteomes" id="UP001224739"/>
    </source>
</evidence>
<gene>
    <name evidence="2" type="ORF">QSH02_06240</name>
</gene>
<protein>
    <recommendedName>
        <fullName evidence="4">Phage protein</fullName>
    </recommendedName>
</protein>
<evidence type="ECO:0000256" key="1">
    <source>
        <dbReference type="SAM" id="Phobius"/>
    </source>
</evidence>
<evidence type="ECO:0008006" key="4">
    <source>
        <dbReference type="Google" id="ProtNLM"/>
    </source>
</evidence>
<name>A0AAW7CJ46_9GAMM</name>
<organism evidence="2 3">
    <name type="scientific">Proteus faecis</name>
    <dbReference type="NCBI Taxonomy" id="2050967"/>
    <lineage>
        <taxon>Bacteria</taxon>
        <taxon>Pseudomonadati</taxon>
        <taxon>Pseudomonadota</taxon>
        <taxon>Gammaproteobacteria</taxon>
        <taxon>Enterobacterales</taxon>
        <taxon>Morganellaceae</taxon>
        <taxon>Proteus</taxon>
    </lineage>
</organism>
<dbReference type="RefSeq" id="WP_286038943.1">
    <property type="nucleotide sequence ID" value="NZ_JASVWJ010000006.1"/>
</dbReference>
<reference evidence="2" key="1">
    <citation type="submission" date="2023-06" db="EMBL/GenBank/DDBJ databases">
        <title>Acute promotion of culturable opportunistic pathogens and persistent increase of antibiotic resistance following antibiotic exposure in mouse gut microbiota.</title>
        <authorList>
            <person name="Li L."/>
            <person name="Wang B."/>
            <person name="Sun Y."/>
            <person name="Wang M."/>
            <person name="Xu H."/>
        </authorList>
    </citation>
    <scope>NUCLEOTIDE SEQUENCE</scope>
    <source>
        <strain evidence="2">EPA10_1</strain>
    </source>
</reference>
<sequence length="149" mass="16798">MNTLNFQILDSNNELVKLINENKDNNTNIALLIDKSGITGNDSREFFSFVKTQYNDIKIYGDYSKVSYYNFNSIIMSLGTFVVLSVALPIFLNLISNFLQKKMDNLNEDDVELRVSILHKKPDGEIEEINISGKGSDVLLAIGKIKNGK</sequence>
<dbReference type="AlphaFoldDB" id="A0AAW7CJ46"/>
<keyword evidence="1" id="KW-0812">Transmembrane</keyword>
<dbReference type="EMBL" id="JASVWL010000003">
    <property type="protein sequence ID" value="MDL5354442.1"/>
    <property type="molecule type" value="Genomic_DNA"/>
</dbReference>
<comment type="caution">
    <text evidence="2">The sequence shown here is derived from an EMBL/GenBank/DDBJ whole genome shotgun (WGS) entry which is preliminary data.</text>
</comment>
<dbReference type="GeneID" id="83612058"/>
<proteinExistence type="predicted"/>
<evidence type="ECO:0000313" key="2">
    <source>
        <dbReference type="EMBL" id="MDL5354442.1"/>
    </source>
</evidence>
<keyword evidence="1" id="KW-0472">Membrane</keyword>
<keyword evidence="1" id="KW-1133">Transmembrane helix</keyword>
<accession>A0AAW7CJ46</accession>
<dbReference type="Proteomes" id="UP001224739">
    <property type="component" value="Unassembled WGS sequence"/>
</dbReference>